<dbReference type="SUPFAM" id="SSF55200">
    <property type="entry name" value="Translation initiation factor IF3, C-terminal domain"/>
    <property type="match status" value="1"/>
</dbReference>
<dbReference type="InterPro" id="IPR019814">
    <property type="entry name" value="Translation_initiation_fac_3_N"/>
</dbReference>
<gene>
    <name evidence="4" type="primary">infC</name>
    <name evidence="8" type="ORF">T472_0212835</name>
</gene>
<dbReference type="SUPFAM" id="SSF54364">
    <property type="entry name" value="Translation initiation factor IF3, N-terminal domain"/>
    <property type="match status" value="1"/>
</dbReference>
<keyword evidence="3 4" id="KW-0648">Protein biosynthesis</keyword>
<dbReference type="InterPro" id="IPR019815">
    <property type="entry name" value="Translation_initiation_fac_3_C"/>
</dbReference>
<dbReference type="PATRIC" id="fig|994573.3.peg.2394"/>
<dbReference type="Proteomes" id="UP000017747">
    <property type="component" value="Unassembled WGS sequence"/>
</dbReference>
<dbReference type="FunFam" id="3.30.110.10:FF:000001">
    <property type="entry name" value="Translation initiation factor IF-3"/>
    <property type="match status" value="1"/>
</dbReference>
<dbReference type="PANTHER" id="PTHR10938">
    <property type="entry name" value="TRANSLATION INITIATION FACTOR IF-3"/>
    <property type="match status" value="1"/>
</dbReference>
<keyword evidence="2 4" id="KW-0396">Initiation factor</keyword>
<dbReference type="InterPro" id="IPR036787">
    <property type="entry name" value="T_IF-3_N_sf"/>
</dbReference>
<dbReference type="Gene3D" id="3.10.20.80">
    <property type="entry name" value="Translation initiation factor 3 (IF-3), N-terminal domain"/>
    <property type="match status" value="1"/>
</dbReference>
<evidence type="ECO:0000313" key="8">
    <source>
        <dbReference type="EMBL" id="ETA80237.1"/>
    </source>
</evidence>
<dbReference type="GO" id="GO:0032790">
    <property type="term" value="P:ribosome disassembly"/>
    <property type="evidence" value="ECO:0007669"/>
    <property type="project" value="TreeGrafter"/>
</dbReference>
<evidence type="ECO:0000259" key="7">
    <source>
        <dbReference type="Pfam" id="PF05198"/>
    </source>
</evidence>
<comment type="subcellular location">
    <subcellularLocation>
        <location evidence="4">Cytoplasm</location>
    </subcellularLocation>
</comment>
<dbReference type="Gene3D" id="3.30.110.10">
    <property type="entry name" value="Translation initiation factor 3 (IF-3), C-terminal domain"/>
    <property type="match status" value="1"/>
</dbReference>
<reference evidence="8 9" key="1">
    <citation type="journal article" date="2014" name="Genome Announc.">
        <title>Genome Sequence of Youngiibacter fragilis, the Type Strain of the Genus Youngiibacter.</title>
        <authorList>
            <person name="Wawrik C.B."/>
            <person name="Callaghan A.V."/>
            <person name="Stamps B.W."/>
            <person name="Wawrik B."/>
        </authorList>
    </citation>
    <scope>NUCLEOTIDE SEQUENCE [LARGE SCALE GENOMIC DNA]</scope>
    <source>
        <strain evidence="8 9">232.1</strain>
    </source>
</reference>
<evidence type="ECO:0000259" key="6">
    <source>
        <dbReference type="Pfam" id="PF00707"/>
    </source>
</evidence>
<evidence type="ECO:0000256" key="3">
    <source>
        <dbReference type="ARBA" id="ARBA00022917"/>
    </source>
</evidence>
<protein>
    <recommendedName>
        <fullName evidence="4 5">Translation initiation factor IF-3</fullName>
    </recommendedName>
</protein>
<accession>V7I5H3</accession>
<organism evidence="8 9">
    <name type="scientific">Youngiibacter fragilis 232.1</name>
    <dbReference type="NCBI Taxonomy" id="994573"/>
    <lineage>
        <taxon>Bacteria</taxon>
        <taxon>Bacillati</taxon>
        <taxon>Bacillota</taxon>
        <taxon>Clostridia</taxon>
        <taxon>Eubacteriales</taxon>
        <taxon>Clostridiaceae</taxon>
        <taxon>Youngiibacter</taxon>
    </lineage>
</organism>
<dbReference type="AlphaFoldDB" id="V7I5H3"/>
<proteinExistence type="inferred from homology"/>
<comment type="subunit">
    <text evidence="4">Monomer.</text>
</comment>
<dbReference type="EMBL" id="AXUN02000185">
    <property type="protein sequence ID" value="ETA80237.1"/>
    <property type="molecule type" value="Genomic_DNA"/>
</dbReference>
<dbReference type="HAMAP" id="MF_00080">
    <property type="entry name" value="IF_3"/>
    <property type="match status" value="1"/>
</dbReference>
<dbReference type="Pfam" id="PF00707">
    <property type="entry name" value="IF3_C"/>
    <property type="match status" value="1"/>
</dbReference>
<dbReference type="GO" id="GO:0043022">
    <property type="term" value="F:ribosome binding"/>
    <property type="evidence" value="ECO:0007669"/>
    <property type="project" value="UniProtKB-ARBA"/>
</dbReference>
<dbReference type="eggNOG" id="COG0290">
    <property type="taxonomic scope" value="Bacteria"/>
</dbReference>
<evidence type="ECO:0000256" key="4">
    <source>
        <dbReference type="HAMAP-Rule" id="MF_00080"/>
    </source>
</evidence>
<dbReference type="InterPro" id="IPR036788">
    <property type="entry name" value="T_IF-3_C_sf"/>
</dbReference>
<keyword evidence="9" id="KW-1185">Reference proteome</keyword>
<dbReference type="GO" id="GO:0005829">
    <property type="term" value="C:cytosol"/>
    <property type="evidence" value="ECO:0007669"/>
    <property type="project" value="TreeGrafter"/>
</dbReference>
<keyword evidence="4" id="KW-0963">Cytoplasm</keyword>
<evidence type="ECO:0000256" key="1">
    <source>
        <dbReference type="ARBA" id="ARBA00005439"/>
    </source>
</evidence>
<evidence type="ECO:0000256" key="2">
    <source>
        <dbReference type="ARBA" id="ARBA00022540"/>
    </source>
</evidence>
<evidence type="ECO:0000256" key="5">
    <source>
        <dbReference type="NCBIfam" id="TIGR00168"/>
    </source>
</evidence>
<evidence type="ECO:0000313" key="9">
    <source>
        <dbReference type="Proteomes" id="UP000017747"/>
    </source>
</evidence>
<dbReference type="GO" id="GO:0003743">
    <property type="term" value="F:translation initiation factor activity"/>
    <property type="evidence" value="ECO:0007669"/>
    <property type="project" value="UniProtKB-UniRule"/>
</dbReference>
<feature type="domain" description="Translation initiation factor 3 C-terminal" evidence="6">
    <location>
        <begin position="106"/>
        <end position="191"/>
    </location>
</feature>
<name>V7I5H3_9CLOT</name>
<dbReference type="GO" id="GO:0016020">
    <property type="term" value="C:membrane"/>
    <property type="evidence" value="ECO:0007669"/>
    <property type="project" value="TreeGrafter"/>
</dbReference>
<dbReference type="STRING" id="994573.T472_0212835"/>
<sequence length="193" mass="22158">MRTVHTVLFYYHCFSIPNSEVKTINKNVPINNEIREKEVRLISSTGEQLGIVSSKDALRMAEEKELDLVMIAPTAKPPVCKIMDYHKFNYEQAKKEKEARKNQKVITLKEIRFSPSTEEHDIDIKANNARKFLQDGDKLKVTVRFRGREAAYSQNGLKILESFAGKLEDVGIIEKPAKMEGRNMIMIMTPKKS</sequence>
<comment type="function">
    <text evidence="4">IF-3 binds to the 30S ribosomal subunit and shifts the equilibrium between 70S ribosomes and their 50S and 30S subunits in favor of the free subunits, thus enhancing the availability of 30S subunits on which protein synthesis initiation begins.</text>
</comment>
<comment type="similarity">
    <text evidence="1 4">Belongs to the IF-3 family.</text>
</comment>
<dbReference type="InterPro" id="IPR001288">
    <property type="entry name" value="Translation_initiation_fac_3"/>
</dbReference>
<feature type="domain" description="Translation initiation factor 3 N-terminal" evidence="7">
    <location>
        <begin position="30"/>
        <end position="99"/>
    </location>
</feature>
<dbReference type="FunFam" id="3.10.20.80:FF:000001">
    <property type="entry name" value="Translation initiation factor IF-3"/>
    <property type="match status" value="1"/>
</dbReference>
<dbReference type="Pfam" id="PF05198">
    <property type="entry name" value="IF3_N"/>
    <property type="match status" value="1"/>
</dbReference>
<dbReference type="NCBIfam" id="TIGR00168">
    <property type="entry name" value="infC"/>
    <property type="match status" value="1"/>
</dbReference>
<comment type="caution">
    <text evidence="8">The sequence shown here is derived from an EMBL/GenBank/DDBJ whole genome shotgun (WGS) entry which is preliminary data.</text>
</comment>
<dbReference type="PANTHER" id="PTHR10938:SF0">
    <property type="entry name" value="TRANSLATION INITIATION FACTOR IF-3, MITOCHONDRIAL"/>
    <property type="match status" value="1"/>
</dbReference>